<dbReference type="AlphaFoldDB" id="A0A1G9VWE0"/>
<dbReference type="PRINTS" id="PR00743">
    <property type="entry name" value="GLHYDRLASE36"/>
</dbReference>
<gene>
    <name evidence="7" type="ORF">SAMN05216544_1106</name>
</gene>
<name>A0A1G9VWE0_9FIRM</name>
<keyword evidence="8" id="KW-1185">Reference proteome</keyword>
<dbReference type="InterPro" id="IPR031705">
    <property type="entry name" value="Glyco_hydro_36_C"/>
</dbReference>
<feature type="domain" description="Glycosyl hydrolase family 36 N-terminal" evidence="6">
    <location>
        <begin position="33"/>
        <end position="293"/>
    </location>
</feature>
<dbReference type="GO" id="GO:0004557">
    <property type="term" value="F:alpha-galactosidase activity"/>
    <property type="evidence" value="ECO:0007669"/>
    <property type="project" value="UniProtKB-EC"/>
</dbReference>
<dbReference type="PANTHER" id="PTHR43053">
    <property type="entry name" value="GLYCOSIDASE FAMILY 31"/>
    <property type="match status" value="1"/>
</dbReference>
<dbReference type="InterPro" id="IPR013785">
    <property type="entry name" value="Aldolase_TIM"/>
</dbReference>
<dbReference type="GO" id="GO:0016052">
    <property type="term" value="P:carbohydrate catabolic process"/>
    <property type="evidence" value="ECO:0007669"/>
    <property type="project" value="InterPro"/>
</dbReference>
<keyword evidence="3" id="KW-0378">Hydrolase</keyword>
<dbReference type="FunFam" id="3.20.20.70:FF:000118">
    <property type="entry name" value="Alpha-galactosidase"/>
    <property type="match status" value="1"/>
</dbReference>
<evidence type="ECO:0000259" key="5">
    <source>
        <dbReference type="Pfam" id="PF16874"/>
    </source>
</evidence>
<dbReference type="Gene3D" id="3.20.20.70">
    <property type="entry name" value="Aldolase class I"/>
    <property type="match status" value="1"/>
</dbReference>
<comment type="catalytic activity">
    <reaction evidence="1">
        <text>Hydrolysis of terminal, non-reducing alpha-D-galactose residues in alpha-D-galactosides, including galactose oligosaccharides, galactomannans and galactolipids.</text>
        <dbReference type="EC" id="3.2.1.22"/>
    </reaction>
</comment>
<proteinExistence type="predicted"/>
<dbReference type="InterPro" id="IPR002252">
    <property type="entry name" value="Glyco_hydro_36"/>
</dbReference>
<dbReference type="OrthoDB" id="9758822at2"/>
<dbReference type="InterPro" id="IPR031704">
    <property type="entry name" value="Glyco_hydro_36_N"/>
</dbReference>
<reference evidence="8" key="1">
    <citation type="submission" date="2016-10" db="EMBL/GenBank/DDBJ databases">
        <authorList>
            <person name="Varghese N."/>
            <person name="Submissions S."/>
        </authorList>
    </citation>
    <scope>NUCLEOTIDE SEQUENCE [LARGE SCALE GENOMIC DNA]</scope>
    <source>
        <strain evidence="8">M83</strain>
    </source>
</reference>
<evidence type="ECO:0000256" key="3">
    <source>
        <dbReference type="ARBA" id="ARBA00022801"/>
    </source>
</evidence>
<feature type="domain" description="Glycosyl hydrolase family 36 C-terminal" evidence="5">
    <location>
        <begin position="661"/>
        <end position="789"/>
    </location>
</feature>
<dbReference type="Pfam" id="PF16875">
    <property type="entry name" value="Glyco_hydro_36N"/>
    <property type="match status" value="1"/>
</dbReference>
<evidence type="ECO:0000259" key="6">
    <source>
        <dbReference type="Pfam" id="PF16875"/>
    </source>
</evidence>
<dbReference type="EC" id="3.2.1.22" evidence="2"/>
<dbReference type="InterPro" id="IPR017853">
    <property type="entry name" value="GH"/>
</dbReference>
<keyword evidence="4" id="KW-0326">Glycosidase</keyword>
<dbReference type="Pfam" id="PF16874">
    <property type="entry name" value="Glyco_hydro_36C"/>
    <property type="match status" value="1"/>
</dbReference>
<dbReference type="Pfam" id="PF02065">
    <property type="entry name" value="Melibiase"/>
    <property type="match status" value="1"/>
</dbReference>
<dbReference type="InterPro" id="IPR000111">
    <property type="entry name" value="Glyco_hydro_27/36_CS"/>
</dbReference>
<dbReference type="EMBL" id="FNHZ01000002">
    <property type="protein sequence ID" value="SDM76588.1"/>
    <property type="molecule type" value="Genomic_DNA"/>
</dbReference>
<evidence type="ECO:0000256" key="2">
    <source>
        <dbReference type="ARBA" id="ARBA00012755"/>
    </source>
</evidence>
<evidence type="ECO:0000256" key="1">
    <source>
        <dbReference type="ARBA" id="ARBA00001255"/>
    </source>
</evidence>
<dbReference type="PROSITE" id="PS00512">
    <property type="entry name" value="ALPHA_GALACTOSIDASE"/>
    <property type="match status" value="1"/>
</dbReference>
<accession>A0A1G9VWE0</accession>
<dbReference type="InterPro" id="IPR013780">
    <property type="entry name" value="Glyco_hydro_b"/>
</dbReference>
<organism evidence="7 8">
    <name type="scientific">Lachnospira pectinoschiza</name>
    <dbReference type="NCBI Taxonomy" id="28052"/>
    <lineage>
        <taxon>Bacteria</taxon>
        <taxon>Bacillati</taxon>
        <taxon>Bacillota</taxon>
        <taxon>Clostridia</taxon>
        <taxon>Lachnospirales</taxon>
        <taxon>Lachnospiraceae</taxon>
        <taxon>Lachnospira</taxon>
    </lineage>
</organism>
<evidence type="ECO:0000313" key="8">
    <source>
        <dbReference type="Proteomes" id="UP000187651"/>
    </source>
</evidence>
<dbReference type="InterPro" id="IPR038417">
    <property type="entry name" value="Alpga-gal_N_sf"/>
</dbReference>
<dbReference type="Gene3D" id="2.60.40.1180">
    <property type="entry name" value="Golgi alpha-mannosidase II"/>
    <property type="match status" value="1"/>
</dbReference>
<dbReference type="InterPro" id="IPR050985">
    <property type="entry name" value="Alpha-glycosidase_related"/>
</dbReference>
<dbReference type="Proteomes" id="UP000187651">
    <property type="component" value="Unassembled WGS sequence"/>
</dbReference>
<dbReference type="RefSeq" id="WP_074521290.1">
    <property type="nucleotide sequence ID" value="NZ_FNHZ01000002.1"/>
</dbReference>
<protein>
    <recommendedName>
        <fullName evidence="2">alpha-galactosidase</fullName>
        <ecNumber evidence="2">3.2.1.22</ecNumber>
    </recommendedName>
</protein>
<dbReference type="PANTHER" id="PTHR43053:SF3">
    <property type="entry name" value="ALPHA-GALACTOSIDASE C-RELATED"/>
    <property type="match status" value="1"/>
</dbReference>
<sequence>MIKIFDVKDQRVNRAFVIESRNTSYAFAVNESGHLLHLYYGARLEFDENAIKARLGFSKYLAGNTISYSNEYSYLALEDTALELSTMGKGDIRESQVILTNIDGSNSNDFIYDSHELIEGYATNGYRHLKEMPEAHSSDSQLIVTLKDKQRNIYIEMIYNLFYETDCITRRIKIINKEESFIEVNRALSLNLDLEGEDLEMLNFTGAWIREMNRNFTKLSQNKLVNSSFTGTSSNRNNPLVILKKRDTTEFAGESYGFNLIYSGNHYSCAEKNAYGMARFVMGINPNNFNFRIEPEQVFESPEAVMTFAKNGLNSLSHNFHEFIREHVLRRTWAKKVRPVLLNSWEACYFNFNETKLVNMAKEAKKIGVELFVMDDGWFGNRNDDKSSLGDWDVNLTKLPNGVSGLCRKINDLGLDFGIWLEPEMINVDSNLYRSHPNWAVDIPGIEHSEGRNQRIINLTIEEVRDYLVARIFDLLSSANIKYVKWDMNRIFTDYYGFNLSNQGEFAHRYVLGLYDILGRIVEEFPDVLFEGCASGGNRFDLGILSYMSQIWASDNTDPWCRANIQTGYSYGYPMSVIAAHISASPNHQTLRQTLLETRFNVASFAMLGLELNLSDLKDEELEILKTEIEVYKSVRNLIFTGDYIRIKNGEETDFNNHVFEWICVSKERDRALAFTMQDKAVANQPNASLRLTGLDDNKLYHIYNMPAKYDIKHFGDLINAVSPIHIRPGSNIHKIISKFKKMDGEVEDFVLSGSFINNAPIKLHNNYAATGFDGDVRFYQDYASRIFFIEELKEKDDYDKEENA</sequence>
<evidence type="ECO:0000313" key="7">
    <source>
        <dbReference type="EMBL" id="SDM76588.1"/>
    </source>
</evidence>
<dbReference type="CDD" id="cd14791">
    <property type="entry name" value="GH36"/>
    <property type="match status" value="1"/>
</dbReference>
<evidence type="ECO:0000256" key="4">
    <source>
        <dbReference type="ARBA" id="ARBA00023295"/>
    </source>
</evidence>
<dbReference type="Gene3D" id="2.70.98.60">
    <property type="entry name" value="alpha-galactosidase from lactobacil brevis"/>
    <property type="match status" value="1"/>
</dbReference>
<dbReference type="SUPFAM" id="SSF51445">
    <property type="entry name" value="(Trans)glycosidases"/>
    <property type="match status" value="1"/>
</dbReference>